<gene>
    <name evidence="6" type="primary">ruvA</name>
    <name evidence="8" type="ORF">HNP65_000701</name>
</gene>
<dbReference type="GO" id="GO:0009378">
    <property type="term" value="F:four-way junction helicase activity"/>
    <property type="evidence" value="ECO:0007669"/>
    <property type="project" value="InterPro"/>
</dbReference>
<proteinExistence type="inferred from homology"/>
<keyword evidence="4 6" id="KW-0233">DNA recombination</keyword>
<dbReference type="RefSeq" id="WP_184618946.1">
    <property type="nucleotide sequence ID" value="NZ_JACHEX010000001.1"/>
</dbReference>
<dbReference type="GO" id="GO:0005737">
    <property type="term" value="C:cytoplasm"/>
    <property type="evidence" value="ECO:0007669"/>
    <property type="project" value="UniProtKB-SubCell"/>
</dbReference>
<keyword evidence="8" id="KW-0347">Helicase</keyword>
<dbReference type="HAMAP" id="MF_00031">
    <property type="entry name" value="DNA_HJ_migration_RuvA"/>
    <property type="match status" value="1"/>
</dbReference>
<dbReference type="SUPFAM" id="SSF50249">
    <property type="entry name" value="Nucleic acid-binding proteins"/>
    <property type="match status" value="1"/>
</dbReference>
<dbReference type="SUPFAM" id="SSF47781">
    <property type="entry name" value="RuvA domain 2-like"/>
    <property type="match status" value="1"/>
</dbReference>
<evidence type="ECO:0000256" key="1">
    <source>
        <dbReference type="ARBA" id="ARBA00022490"/>
    </source>
</evidence>
<dbReference type="InterPro" id="IPR011114">
    <property type="entry name" value="RuvA_C"/>
</dbReference>
<evidence type="ECO:0000256" key="2">
    <source>
        <dbReference type="ARBA" id="ARBA00022763"/>
    </source>
</evidence>
<dbReference type="InterPro" id="IPR013849">
    <property type="entry name" value="DNA_helicase_Holl-junc_RuvA_I"/>
</dbReference>
<keyword evidence="1 6" id="KW-0963">Cytoplasm</keyword>
<dbReference type="CDD" id="cd14332">
    <property type="entry name" value="UBA_RuvA_C"/>
    <property type="match status" value="1"/>
</dbReference>
<dbReference type="InterPro" id="IPR010994">
    <property type="entry name" value="RuvA_2-like"/>
</dbReference>
<dbReference type="Pfam" id="PF07499">
    <property type="entry name" value="RuvA_C"/>
    <property type="match status" value="1"/>
</dbReference>
<evidence type="ECO:0000259" key="7">
    <source>
        <dbReference type="PROSITE" id="PS50030"/>
    </source>
</evidence>
<dbReference type="InterPro" id="IPR036267">
    <property type="entry name" value="RuvA_C_sf"/>
</dbReference>
<dbReference type="SMART" id="SM00278">
    <property type="entry name" value="HhH1"/>
    <property type="match status" value="2"/>
</dbReference>
<protein>
    <recommendedName>
        <fullName evidence="6">Holliday junction branch migration complex subunit RuvA</fullName>
    </recommendedName>
</protein>
<keyword evidence="3 6" id="KW-0238">DNA-binding</keyword>
<dbReference type="Gene3D" id="1.10.8.10">
    <property type="entry name" value="DNA helicase RuvA subunit, C-terminal domain"/>
    <property type="match status" value="1"/>
</dbReference>
<evidence type="ECO:0000256" key="5">
    <source>
        <dbReference type="ARBA" id="ARBA00023204"/>
    </source>
</evidence>
<comment type="caution">
    <text evidence="8">The sequence shown here is derived from an EMBL/GenBank/DDBJ whole genome shotgun (WGS) entry which is preliminary data.</text>
</comment>
<evidence type="ECO:0000313" key="8">
    <source>
        <dbReference type="EMBL" id="MBB6062279.1"/>
    </source>
</evidence>
<dbReference type="Gene3D" id="2.40.50.140">
    <property type="entry name" value="Nucleic acid-binding proteins"/>
    <property type="match status" value="1"/>
</dbReference>
<keyword evidence="5 6" id="KW-0234">DNA repair</keyword>
<evidence type="ECO:0000256" key="6">
    <source>
        <dbReference type="HAMAP-Rule" id="MF_00031"/>
    </source>
</evidence>
<keyword evidence="2 6" id="KW-0227">DNA damage</keyword>
<reference evidence="8 9" key="1">
    <citation type="submission" date="2020-08" db="EMBL/GenBank/DDBJ databases">
        <title>Genomic Encyclopedia of Type Strains, Phase IV (KMG-IV): sequencing the most valuable type-strain genomes for metagenomic binning, comparative biology and taxonomic classification.</title>
        <authorList>
            <person name="Goeker M."/>
        </authorList>
    </citation>
    <scope>NUCLEOTIDE SEQUENCE [LARGE SCALE GENOMIC DNA]</scope>
    <source>
        <strain evidence="8 9">DSM 13481</strain>
    </source>
</reference>
<dbReference type="PROSITE" id="PS50030">
    <property type="entry name" value="UBA"/>
    <property type="match status" value="1"/>
</dbReference>
<dbReference type="InterPro" id="IPR000085">
    <property type="entry name" value="RuvA"/>
</dbReference>
<comment type="caution">
    <text evidence="6">Lacks conserved residue(s) required for the propagation of feature annotation.</text>
</comment>
<comment type="domain">
    <text evidence="6">Has three domains with a flexible linker between the domains II and III and assumes an 'L' shape. Domain III is highly mobile and contacts RuvB.</text>
</comment>
<dbReference type="Pfam" id="PF01330">
    <property type="entry name" value="RuvA_N"/>
    <property type="match status" value="1"/>
</dbReference>
<dbReference type="GO" id="GO:0006310">
    <property type="term" value="P:DNA recombination"/>
    <property type="evidence" value="ECO:0007669"/>
    <property type="project" value="UniProtKB-UniRule"/>
</dbReference>
<sequence length="189" mass="20975">MIHALNGKVESIENGKVYVNVNDLIYEIIVGDTGDFEEYINKNVKIYTKMVVSDDGISLYGFLEVIKLKLFEKLIGVNKLGPKSALKIISSNSVESVVSAIINEDVKALSSLPGIGPKTAERIVLELKDTIKELDISIDEKDRKVLEAIEALVTLGFNRNQAKKAVNKVAEKDDKLDDIIKKALRFLSR</sequence>
<dbReference type="EMBL" id="JACHEX010000001">
    <property type="protein sequence ID" value="MBB6062279.1"/>
    <property type="molecule type" value="Genomic_DNA"/>
</dbReference>
<dbReference type="GO" id="GO:0000400">
    <property type="term" value="F:four-way junction DNA binding"/>
    <property type="evidence" value="ECO:0007669"/>
    <property type="project" value="UniProtKB-UniRule"/>
</dbReference>
<dbReference type="GO" id="GO:0016787">
    <property type="term" value="F:hydrolase activity"/>
    <property type="evidence" value="ECO:0007669"/>
    <property type="project" value="UniProtKB-KW"/>
</dbReference>
<dbReference type="Proteomes" id="UP000555828">
    <property type="component" value="Unassembled WGS sequence"/>
</dbReference>
<dbReference type="GO" id="GO:0009379">
    <property type="term" value="C:Holliday junction helicase complex"/>
    <property type="evidence" value="ECO:0007669"/>
    <property type="project" value="InterPro"/>
</dbReference>
<dbReference type="AlphaFoldDB" id="A0A841GRH0"/>
<comment type="subunit">
    <text evidence="6">Homotetramer. Forms an RuvA(8)-RuvB(12)-Holliday junction (HJ) complex. HJ DNA is sandwiched between 2 RuvA tetramers; dsDNA enters through RuvA and exits via RuvB. An RuvB hexamer assembles on each DNA strand where it exits the tetramer. Each RuvB hexamer is contacted by two RuvA subunits (via domain III) on 2 adjacent RuvB subunits; this complex drives branch migration. In the full resolvosome a probable DNA-RuvA(4)-RuvB(12)-RuvC(2) complex forms which resolves the HJ.</text>
</comment>
<dbReference type="Gene3D" id="1.10.150.20">
    <property type="entry name" value="5' to 3' exonuclease, C-terminal subdomain"/>
    <property type="match status" value="1"/>
</dbReference>
<comment type="similarity">
    <text evidence="6">Belongs to the RuvA family.</text>
</comment>
<keyword evidence="8" id="KW-0547">Nucleotide-binding</keyword>
<evidence type="ECO:0000313" key="9">
    <source>
        <dbReference type="Proteomes" id="UP000555828"/>
    </source>
</evidence>
<dbReference type="Pfam" id="PF14520">
    <property type="entry name" value="HHH_5"/>
    <property type="match status" value="1"/>
</dbReference>
<evidence type="ECO:0000256" key="4">
    <source>
        <dbReference type="ARBA" id="ARBA00023172"/>
    </source>
</evidence>
<dbReference type="NCBIfam" id="TIGR00084">
    <property type="entry name" value="ruvA"/>
    <property type="match status" value="1"/>
</dbReference>
<dbReference type="GO" id="GO:0005524">
    <property type="term" value="F:ATP binding"/>
    <property type="evidence" value="ECO:0007669"/>
    <property type="project" value="InterPro"/>
</dbReference>
<evidence type="ECO:0000256" key="3">
    <source>
        <dbReference type="ARBA" id="ARBA00023125"/>
    </source>
</evidence>
<organism evidence="8 9">
    <name type="scientific">Thermosipho japonicus</name>
    <dbReference type="NCBI Taxonomy" id="90323"/>
    <lineage>
        <taxon>Bacteria</taxon>
        <taxon>Thermotogati</taxon>
        <taxon>Thermotogota</taxon>
        <taxon>Thermotogae</taxon>
        <taxon>Thermotogales</taxon>
        <taxon>Fervidobacteriaceae</taxon>
        <taxon>Thermosipho</taxon>
    </lineage>
</organism>
<keyword evidence="9" id="KW-1185">Reference proteome</keyword>
<dbReference type="InterPro" id="IPR003583">
    <property type="entry name" value="Hlx-hairpin-Hlx_DNA-bd_motif"/>
</dbReference>
<dbReference type="SUPFAM" id="SSF46929">
    <property type="entry name" value="DNA helicase RuvA subunit, C-terminal domain"/>
    <property type="match status" value="1"/>
</dbReference>
<name>A0A841GRH0_9BACT</name>
<dbReference type="InterPro" id="IPR015940">
    <property type="entry name" value="UBA"/>
</dbReference>
<comment type="function">
    <text evidence="6">The RuvA-RuvB-RuvC complex processes Holliday junction (HJ) DNA during genetic recombination and DNA repair, while the RuvA-RuvB complex plays an important role in the rescue of blocked DNA replication forks via replication fork reversal (RFR). RuvA specifically binds to HJ cruciform DNA, conferring on it an open structure. The RuvB hexamer acts as an ATP-dependent pump, pulling dsDNA into and through the RuvAB complex. HJ branch migration allows RuvC to scan DNA until it finds its consensus sequence, where it cleaves and resolves the cruciform DNA.</text>
</comment>
<comment type="subcellular location">
    <subcellularLocation>
        <location evidence="6">Cytoplasm</location>
    </subcellularLocation>
</comment>
<accession>A0A841GRH0</accession>
<dbReference type="GO" id="GO:0006281">
    <property type="term" value="P:DNA repair"/>
    <property type="evidence" value="ECO:0007669"/>
    <property type="project" value="UniProtKB-UniRule"/>
</dbReference>
<keyword evidence="8" id="KW-0378">Hydrolase</keyword>
<dbReference type="InterPro" id="IPR012340">
    <property type="entry name" value="NA-bd_OB-fold"/>
</dbReference>
<feature type="region of interest" description="Domain III" evidence="6">
    <location>
        <begin position="136"/>
        <end position="189"/>
    </location>
</feature>
<dbReference type="GO" id="GO:0048476">
    <property type="term" value="C:Holliday junction resolvase complex"/>
    <property type="evidence" value="ECO:0007669"/>
    <property type="project" value="UniProtKB-UniRule"/>
</dbReference>
<keyword evidence="8" id="KW-0067">ATP-binding</keyword>
<feature type="domain" description="UBA" evidence="7">
    <location>
        <begin position="137"/>
        <end position="189"/>
    </location>
</feature>